<sequence length="59" mass="6567">MATAPAVELRTFTELDPARGDLLDVYDEVRAPLLHLPDCTGNGPAHRRLTSTPLSRRWP</sequence>
<feature type="region of interest" description="Disordered" evidence="1">
    <location>
        <begin position="38"/>
        <end position="59"/>
    </location>
</feature>
<evidence type="ECO:0000256" key="1">
    <source>
        <dbReference type="SAM" id="MobiDB-lite"/>
    </source>
</evidence>
<accession>A0A401QTV9</accession>
<organism evidence="2 3">
    <name type="scientific">Streptomyces noursei</name>
    <name type="common">Streptomyces albulus</name>
    <dbReference type="NCBI Taxonomy" id="1971"/>
    <lineage>
        <taxon>Bacteria</taxon>
        <taxon>Bacillati</taxon>
        <taxon>Actinomycetota</taxon>
        <taxon>Actinomycetes</taxon>
        <taxon>Kitasatosporales</taxon>
        <taxon>Streptomycetaceae</taxon>
        <taxon>Streptomyces</taxon>
    </lineage>
</organism>
<dbReference type="Proteomes" id="UP000288351">
    <property type="component" value="Unassembled WGS sequence"/>
</dbReference>
<evidence type="ECO:0000313" key="3">
    <source>
        <dbReference type="Proteomes" id="UP000288351"/>
    </source>
</evidence>
<dbReference type="AlphaFoldDB" id="A0A401QTV9"/>
<name>A0A401QTV9_STRNR</name>
<feature type="compositionally biased region" description="Polar residues" evidence="1">
    <location>
        <begin position="50"/>
        <end position="59"/>
    </location>
</feature>
<dbReference type="EMBL" id="BHXC01000006">
    <property type="protein sequence ID" value="GCB88810.1"/>
    <property type="molecule type" value="Genomic_DNA"/>
</dbReference>
<gene>
    <name evidence="2" type="ORF">SALB_01483</name>
</gene>
<proteinExistence type="predicted"/>
<reference evidence="2 3" key="1">
    <citation type="journal article" date="2019" name="Microbiol. Resour. Announc.">
        <title>Draft Genome Sequence of the Most Traditional epsilon-Poly-l-Lysine Producer, Streptomyces albulus NBRC14147.</title>
        <authorList>
            <person name="Yamanaka K."/>
            <person name="Hamano Y."/>
        </authorList>
    </citation>
    <scope>NUCLEOTIDE SEQUENCE [LARGE SCALE GENOMIC DNA]</scope>
    <source>
        <strain evidence="2 3">NBRC 14147</strain>
    </source>
</reference>
<evidence type="ECO:0000313" key="2">
    <source>
        <dbReference type="EMBL" id="GCB88810.1"/>
    </source>
</evidence>
<protein>
    <submittedName>
        <fullName evidence="2">Uncharacterized protein</fullName>
    </submittedName>
</protein>
<comment type="caution">
    <text evidence="2">The sequence shown here is derived from an EMBL/GenBank/DDBJ whole genome shotgun (WGS) entry which is preliminary data.</text>
</comment>